<dbReference type="OrthoDB" id="1490595at2"/>
<evidence type="ECO:0000259" key="1">
    <source>
        <dbReference type="Pfam" id="PF13649"/>
    </source>
</evidence>
<evidence type="ECO:0000313" key="2">
    <source>
        <dbReference type="EMBL" id="THV26539.1"/>
    </source>
</evidence>
<feature type="domain" description="Methyltransferase" evidence="1">
    <location>
        <begin position="44"/>
        <end position="137"/>
    </location>
</feature>
<name>A0A4S8PE40_9ACTN</name>
<dbReference type="InterPro" id="IPR029063">
    <property type="entry name" value="SAM-dependent_MTases_sf"/>
</dbReference>
<gene>
    <name evidence="2" type="ORF">E9998_18460</name>
</gene>
<dbReference type="InterPro" id="IPR050723">
    <property type="entry name" value="CFA/CMAS"/>
</dbReference>
<keyword evidence="2" id="KW-0808">Transferase</keyword>
<dbReference type="PANTHER" id="PTHR43667:SF2">
    <property type="entry name" value="FATTY ACID C-METHYL TRANSFERASE"/>
    <property type="match status" value="1"/>
</dbReference>
<dbReference type="Pfam" id="PF13649">
    <property type="entry name" value="Methyltransf_25"/>
    <property type="match status" value="1"/>
</dbReference>
<dbReference type="InterPro" id="IPR041698">
    <property type="entry name" value="Methyltransf_25"/>
</dbReference>
<dbReference type="GO" id="GO:0032259">
    <property type="term" value="P:methylation"/>
    <property type="evidence" value="ECO:0007669"/>
    <property type="project" value="UniProtKB-KW"/>
</dbReference>
<organism evidence="2 3">
    <name type="scientific">Glycomyces paridis</name>
    <dbReference type="NCBI Taxonomy" id="2126555"/>
    <lineage>
        <taxon>Bacteria</taxon>
        <taxon>Bacillati</taxon>
        <taxon>Actinomycetota</taxon>
        <taxon>Actinomycetes</taxon>
        <taxon>Glycomycetales</taxon>
        <taxon>Glycomycetaceae</taxon>
        <taxon>Glycomyces</taxon>
    </lineage>
</organism>
<keyword evidence="2" id="KW-0489">Methyltransferase</keyword>
<protein>
    <submittedName>
        <fullName evidence="2">Class I SAM-dependent methyltransferase</fullName>
    </submittedName>
</protein>
<dbReference type="CDD" id="cd02440">
    <property type="entry name" value="AdoMet_MTases"/>
    <property type="match status" value="1"/>
</dbReference>
<dbReference type="Proteomes" id="UP000305792">
    <property type="component" value="Unassembled WGS sequence"/>
</dbReference>
<evidence type="ECO:0000313" key="3">
    <source>
        <dbReference type="Proteomes" id="UP000305792"/>
    </source>
</evidence>
<dbReference type="AlphaFoldDB" id="A0A4S8PE40"/>
<proteinExistence type="predicted"/>
<sequence length="266" mass="29286">MDWVEDFYSRTGAWWAEAESGVGERDRGRVERLHRLRGAAPGRVLELGCGYGGTAAALAEAGHRVVGVELSGRAEQAFEHAERLGPDRLRIVRGDFYEVDLDGRFDAVVYWNGFGIGSDADQRRLLRRVADWLAPGGTALVDVFNPLVWAGWNGDLDHLEARPEDGYRHELRQRVVYDPVANVAHDTWWDTADPDRKITQRLRCYSPADLRLLLEGTGLRLGGILAGDEAIDIDAEHGGHAALLSGHHEYLAVLTPSTEDGPSAAS</sequence>
<reference evidence="2 3" key="1">
    <citation type="journal article" date="2018" name="Int. J. Syst. Evol. Microbiol.">
        <title>Glycomyces paridis sp. nov., isolated from the medicinal plant Paris polyphylla.</title>
        <authorList>
            <person name="Fang X.M."/>
            <person name="Bai J.L."/>
            <person name="Su J."/>
            <person name="Zhao L.L."/>
            <person name="Liu H.Y."/>
            <person name="Ma B.P."/>
            <person name="Zhang Y.Q."/>
            <person name="Yu L.Y."/>
        </authorList>
    </citation>
    <scope>NUCLEOTIDE SEQUENCE [LARGE SCALE GENOMIC DNA]</scope>
    <source>
        <strain evidence="2 3">CPCC 204357</strain>
    </source>
</reference>
<dbReference type="EMBL" id="STGX01000014">
    <property type="protein sequence ID" value="THV26539.1"/>
    <property type="molecule type" value="Genomic_DNA"/>
</dbReference>
<comment type="caution">
    <text evidence="2">The sequence shown here is derived from an EMBL/GenBank/DDBJ whole genome shotgun (WGS) entry which is preliminary data.</text>
</comment>
<accession>A0A4S8PE40</accession>
<dbReference type="GO" id="GO:0008168">
    <property type="term" value="F:methyltransferase activity"/>
    <property type="evidence" value="ECO:0007669"/>
    <property type="project" value="UniProtKB-KW"/>
</dbReference>
<dbReference type="Gene3D" id="3.40.50.150">
    <property type="entry name" value="Vaccinia Virus protein VP39"/>
    <property type="match status" value="1"/>
</dbReference>
<keyword evidence="3" id="KW-1185">Reference proteome</keyword>
<dbReference type="SUPFAM" id="SSF53335">
    <property type="entry name" value="S-adenosyl-L-methionine-dependent methyltransferases"/>
    <property type="match status" value="1"/>
</dbReference>
<dbReference type="PANTHER" id="PTHR43667">
    <property type="entry name" value="CYCLOPROPANE-FATTY-ACYL-PHOSPHOLIPID SYNTHASE"/>
    <property type="match status" value="1"/>
</dbReference>
<dbReference type="RefSeq" id="WP_136531168.1">
    <property type="nucleotide sequence ID" value="NZ_STGX01000014.1"/>
</dbReference>